<comment type="caution">
    <text evidence="26">The sequence shown here is derived from an EMBL/GenBank/DDBJ whole genome shotgun (WGS) entry which is preliminary data.</text>
</comment>
<dbReference type="GO" id="GO:0010886">
    <property type="term" value="P:positive regulation of cholesterol storage"/>
    <property type="evidence" value="ECO:0007669"/>
    <property type="project" value="TreeGrafter"/>
</dbReference>
<evidence type="ECO:0000256" key="5">
    <source>
        <dbReference type="ARBA" id="ARBA00022548"/>
    </source>
</evidence>
<organism evidence="26 27">
    <name type="scientific">Pogonophryne albipinna</name>
    <dbReference type="NCBI Taxonomy" id="1090488"/>
    <lineage>
        <taxon>Eukaryota</taxon>
        <taxon>Metazoa</taxon>
        <taxon>Chordata</taxon>
        <taxon>Craniata</taxon>
        <taxon>Vertebrata</taxon>
        <taxon>Euteleostomi</taxon>
        <taxon>Actinopterygii</taxon>
        <taxon>Neopterygii</taxon>
        <taxon>Teleostei</taxon>
        <taxon>Neoteleostei</taxon>
        <taxon>Acanthomorphata</taxon>
        <taxon>Eupercaria</taxon>
        <taxon>Perciformes</taxon>
        <taxon>Notothenioidei</taxon>
        <taxon>Pogonophryne</taxon>
    </lineage>
</organism>
<evidence type="ECO:0000256" key="2">
    <source>
        <dbReference type="ARBA" id="ARBA00004477"/>
    </source>
</evidence>
<dbReference type="SUPFAM" id="SSF47459">
    <property type="entry name" value="HLH, helix-loop-helix DNA-binding domain"/>
    <property type="match status" value="1"/>
</dbReference>
<dbReference type="PANTHER" id="PTHR46062">
    <property type="entry name" value="STEROL REGULATORY ELEMENT-BINDING PROTEIN"/>
    <property type="match status" value="1"/>
</dbReference>
<reference evidence="26" key="1">
    <citation type="submission" date="2022-11" db="EMBL/GenBank/DDBJ databases">
        <title>Chromosome-level genome of Pogonophryne albipinna.</title>
        <authorList>
            <person name="Jo E."/>
        </authorList>
    </citation>
    <scope>NUCLEOTIDE SEQUENCE</scope>
    <source>
        <strain evidence="26">SGF0006</strain>
        <tissue evidence="26">Muscle</tissue>
    </source>
</reference>
<evidence type="ECO:0000256" key="18">
    <source>
        <dbReference type="ARBA" id="ARBA00023242"/>
    </source>
</evidence>
<evidence type="ECO:0000256" key="6">
    <source>
        <dbReference type="ARBA" id="ARBA00022692"/>
    </source>
</evidence>
<keyword evidence="12" id="KW-0238">DNA-binding</keyword>
<dbReference type="EMBL" id="JAPTMU010000176">
    <property type="protein sequence ID" value="KAJ4920690.1"/>
    <property type="molecule type" value="Genomic_DNA"/>
</dbReference>
<dbReference type="InterPro" id="IPR011598">
    <property type="entry name" value="bHLH_dom"/>
</dbReference>
<evidence type="ECO:0000256" key="13">
    <source>
        <dbReference type="ARBA" id="ARBA00023136"/>
    </source>
</evidence>
<dbReference type="GO" id="GO:0000978">
    <property type="term" value="F:RNA polymerase II cis-regulatory region sequence-specific DNA binding"/>
    <property type="evidence" value="ECO:0007669"/>
    <property type="project" value="TreeGrafter"/>
</dbReference>
<feature type="domain" description="BHLH" evidence="25">
    <location>
        <begin position="397"/>
        <end position="447"/>
    </location>
</feature>
<evidence type="ECO:0000256" key="8">
    <source>
        <dbReference type="ARBA" id="ARBA00022989"/>
    </source>
</evidence>
<dbReference type="GO" id="GO:0000981">
    <property type="term" value="F:DNA-binding transcription factor activity, RNA polymerase II-specific"/>
    <property type="evidence" value="ECO:0007669"/>
    <property type="project" value="TreeGrafter"/>
</dbReference>
<dbReference type="PANTHER" id="PTHR46062:SF3">
    <property type="entry name" value="STEROL REGULATORY ELEMENT-BINDING PROTEIN 2"/>
    <property type="match status" value="1"/>
</dbReference>
<dbReference type="GO" id="GO:0000139">
    <property type="term" value="C:Golgi membrane"/>
    <property type="evidence" value="ECO:0007669"/>
    <property type="project" value="UniProtKB-SubCell"/>
</dbReference>
<comment type="similarity">
    <text evidence="20">Belongs to the SREBP family.</text>
</comment>
<evidence type="ECO:0000256" key="20">
    <source>
        <dbReference type="ARBA" id="ARBA00038460"/>
    </source>
</evidence>
<dbReference type="CDD" id="cd18922">
    <property type="entry name" value="bHLHzip_SREBP2"/>
    <property type="match status" value="1"/>
</dbReference>
<dbReference type="InterPro" id="IPR036638">
    <property type="entry name" value="HLH_DNA-bd_sf"/>
</dbReference>
<keyword evidence="6" id="KW-0812">Transmembrane</keyword>
<dbReference type="FunFam" id="4.10.280.10:FF:000016">
    <property type="entry name" value="Sterol regulatory element-binding transcription factor 1"/>
    <property type="match status" value="1"/>
</dbReference>
<evidence type="ECO:0000256" key="21">
    <source>
        <dbReference type="ARBA" id="ARBA00039750"/>
    </source>
</evidence>
<dbReference type="GO" id="GO:0012507">
    <property type="term" value="C:ER to Golgi transport vesicle membrane"/>
    <property type="evidence" value="ECO:0007669"/>
    <property type="project" value="UniProtKB-SubCell"/>
</dbReference>
<evidence type="ECO:0000313" key="27">
    <source>
        <dbReference type="Proteomes" id="UP001219934"/>
    </source>
</evidence>
<dbReference type="Gene3D" id="4.10.280.10">
    <property type="entry name" value="Helix-loop-helix DNA-binding domain"/>
    <property type="match status" value="1"/>
</dbReference>
<evidence type="ECO:0000256" key="3">
    <source>
        <dbReference type="ARBA" id="ARBA00004557"/>
    </source>
</evidence>
<evidence type="ECO:0000256" key="17">
    <source>
        <dbReference type="ARBA" id="ARBA00023221"/>
    </source>
</evidence>
<evidence type="ECO:0000256" key="12">
    <source>
        <dbReference type="ARBA" id="ARBA00023125"/>
    </source>
</evidence>
<evidence type="ECO:0000256" key="10">
    <source>
        <dbReference type="ARBA" id="ARBA00023034"/>
    </source>
</evidence>
<evidence type="ECO:0000259" key="25">
    <source>
        <dbReference type="PROSITE" id="PS50888"/>
    </source>
</evidence>
<dbReference type="PROSITE" id="PS50888">
    <property type="entry name" value="BHLH"/>
    <property type="match status" value="1"/>
</dbReference>
<sequence length="1087" mass="118577">MDSGEYISTMENMDPTLAELGDEFTLGDIDGNRPFDGRTLCVSLFVSGAQSCFVLNVINSLPPPHPPWGAISVMQIREGRFHSMDPVKEEMLQFVSNQVGDFPDLFEDQMASAGSGPSGGANTAPRPAVQTPQTPQTPPTPQTPQIQQTPSPVVYQTSTVGLAPSQTLSPQPQMVQPIQPQPLQTAQPTIQTHSQTPLPIQTQAQTVMIASNGGQSRFIQSPVICHQSHNTSFQVLQPQMQSIMTSPQLQPMTIQHQRVLTPTCQTIQTLSAAPTTMHAMQQLPVLMQQPQILKTDSLVLTTLKPDGTQVLSTMQSPGITTLTTPMQNTALQVPTMMSSNILTTVPVMMSGDKLPIKQLQPGSAHSNTGARTMMDQSQMMGGMIGPGGVVVVVKEGERRTTHNIIEKRYRSSINDKILELRDLVMGNDAKMHKSGVLKKAIDYIRYLQSSNQKLRQENMALKMGNQKNKTAIRSEDVEMKEEIVMMSPPASDSGSGSPSQFSPYCVDSEPGSPLLDHDQLKSEPDSPSSVGVMDGSRLLLCALTFFCLSLNPLPSMLGSEASGSPGLSPGHGPSRTLVWWFPSPTQDFGSWLRCLWNVVRYVLHRPIPLGWLVRQVGGKHEGEEARTSAKDAALRSSLWALSVSLNAVNLSESAQSKMAPAQLTQIYVTAATALRTILGHNLSFLPGYLLSCAESVANQSEGKSIPDCLRWLFTPLGRQFFLSCDWSVKSDSSDGVYTSQRDPADPIAQLHRCFCRKLLERAVHTLIQPQSNSEAGKRNNDSGEFSSALEFLQLLNSCTEDSPSPPPRFSTPPNHTTTPVGDPVSRWWALVLKAAVHWLQGDDASVRSLLAEAERMPRALHTLDHPVPKSVLLLCKAVQMSLSPLKGEGAMACLSHCDRASSFLRSSISVPLAQTGNYLNKGVELLICDLLLTLRTSVWQRGGSSNGEPGLAPGSQLSGFQKDLSALRKLTQCYRQAQHKVFLHETTVRLMAGASPTRTHQLLEHKLRRRTPNSLSAEGVLGERERAHAILLACRHLPMPLLTPPGHRARLLAEAKRTLERVGDRRTLQDCQQILLRLSGGTTIAAS</sequence>
<evidence type="ECO:0000256" key="22">
    <source>
        <dbReference type="ARBA" id="ARBA00042214"/>
    </source>
</evidence>
<dbReference type="AlphaFoldDB" id="A0AAD6A910"/>
<keyword evidence="17" id="KW-0753">Steroid metabolism</keyword>
<keyword evidence="15" id="KW-0804">Transcription</keyword>
<evidence type="ECO:0000256" key="1">
    <source>
        <dbReference type="ARBA" id="ARBA00004123"/>
    </source>
</evidence>
<evidence type="ECO:0000256" key="24">
    <source>
        <dbReference type="SAM" id="MobiDB-lite"/>
    </source>
</evidence>
<evidence type="ECO:0000256" key="14">
    <source>
        <dbReference type="ARBA" id="ARBA00023159"/>
    </source>
</evidence>
<dbReference type="GO" id="GO:0005789">
    <property type="term" value="C:endoplasmic reticulum membrane"/>
    <property type="evidence" value="ECO:0007669"/>
    <property type="project" value="UniProtKB-SubCell"/>
</dbReference>
<keyword evidence="18" id="KW-0539">Nucleus</keyword>
<dbReference type="GO" id="GO:0005634">
    <property type="term" value="C:nucleus"/>
    <property type="evidence" value="ECO:0007669"/>
    <property type="project" value="UniProtKB-SubCell"/>
</dbReference>
<feature type="region of interest" description="Disordered" evidence="24">
    <location>
        <begin position="107"/>
        <end position="152"/>
    </location>
</feature>
<evidence type="ECO:0000313" key="26">
    <source>
        <dbReference type="EMBL" id="KAJ4920690.1"/>
    </source>
</evidence>
<evidence type="ECO:0000256" key="23">
    <source>
        <dbReference type="ARBA" id="ARBA00045168"/>
    </source>
</evidence>
<keyword evidence="7" id="KW-0256">Endoplasmic reticulum</keyword>
<dbReference type="GO" id="GO:0046983">
    <property type="term" value="F:protein dimerization activity"/>
    <property type="evidence" value="ECO:0007669"/>
    <property type="project" value="InterPro"/>
</dbReference>
<dbReference type="GO" id="GO:0008203">
    <property type="term" value="P:cholesterol metabolic process"/>
    <property type="evidence" value="ECO:0007669"/>
    <property type="project" value="UniProtKB-KW"/>
</dbReference>
<keyword evidence="14" id="KW-0010">Activator</keyword>
<evidence type="ECO:0000256" key="4">
    <source>
        <dbReference type="ARBA" id="ARBA00004653"/>
    </source>
</evidence>
<keyword evidence="5" id="KW-0153">Cholesterol metabolism</keyword>
<keyword evidence="13" id="KW-0472">Membrane</keyword>
<keyword evidence="10" id="KW-0333">Golgi apparatus</keyword>
<keyword evidence="16" id="KW-1207">Sterol metabolism</keyword>
<dbReference type="GO" id="GO:0045944">
    <property type="term" value="P:positive regulation of transcription by RNA polymerase II"/>
    <property type="evidence" value="ECO:0007669"/>
    <property type="project" value="TreeGrafter"/>
</dbReference>
<name>A0AAD6A910_9TELE</name>
<dbReference type="Pfam" id="PF00010">
    <property type="entry name" value="HLH"/>
    <property type="match status" value="1"/>
</dbReference>
<keyword evidence="8" id="KW-1133">Transmembrane helix</keyword>
<keyword evidence="9" id="KW-0805">Transcription regulation</keyword>
<evidence type="ECO:0000256" key="11">
    <source>
        <dbReference type="ARBA" id="ARBA00023098"/>
    </source>
</evidence>
<comment type="function">
    <text evidence="23">Precursor of the transcription factor form (Processed sterol regulatory element-binding protein 2), which is embedded in the endoplasmic reticulum membrane. Low sterol concentrations promote processing of this form, releasing the transcription factor form that translocates into the nucleus and activates transcription of genes involved in cholesterol biosynthesis.</text>
</comment>
<protein>
    <recommendedName>
        <fullName evidence="21">Sterol regulatory element-binding protein 2</fullName>
    </recommendedName>
    <alternativeName>
        <fullName evidence="22">Sterol regulatory element-binding transcription factor 2</fullName>
    </alternativeName>
</protein>
<keyword evidence="19" id="KW-0968">Cytoplasmic vesicle</keyword>
<feature type="region of interest" description="Disordered" evidence="24">
    <location>
        <begin position="799"/>
        <end position="820"/>
    </location>
</feature>
<dbReference type="SMART" id="SM00353">
    <property type="entry name" value="HLH"/>
    <property type="match status" value="1"/>
</dbReference>
<keyword evidence="11" id="KW-0443">Lipid metabolism</keyword>
<evidence type="ECO:0000256" key="15">
    <source>
        <dbReference type="ARBA" id="ARBA00023163"/>
    </source>
</evidence>
<evidence type="ECO:0000256" key="7">
    <source>
        <dbReference type="ARBA" id="ARBA00022824"/>
    </source>
</evidence>
<accession>A0AAD6A910</accession>
<proteinExistence type="inferred from homology"/>
<evidence type="ECO:0000256" key="19">
    <source>
        <dbReference type="ARBA" id="ARBA00023329"/>
    </source>
</evidence>
<evidence type="ECO:0000256" key="9">
    <source>
        <dbReference type="ARBA" id="ARBA00023015"/>
    </source>
</evidence>
<evidence type="ECO:0000256" key="16">
    <source>
        <dbReference type="ARBA" id="ARBA00023166"/>
    </source>
</evidence>
<gene>
    <name evidence="26" type="ORF">JOQ06_016403</name>
</gene>
<keyword evidence="27" id="KW-1185">Reference proteome</keyword>
<comment type="subcellular location">
    <subcellularLocation>
        <location evidence="3">Cytoplasmic vesicle</location>
        <location evidence="3">COPII-coated vesicle membrane</location>
        <topology evidence="3">Multi-pass membrane protein</topology>
    </subcellularLocation>
    <subcellularLocation>
        <location evidence="2">Endoplasmic reticulum membrane</location>
        <topology evidence="2">Multi-pass membrane protein</topology>
    </subcellularLocation>
    <subcellularLocation>
        <location evidence="4">Golgi apparatus membrane</location>
        <topology evidence="4">Multi-pass membrane protein</topology>
    </subcellularLocation>
    <subcellularLocation>
        <location evidence="1">Nucleus</location>
    </subcellularLocation>
</comment>
<dbReference type="Proteomes" id="UP001219934">
    <property type="component" value="Unassembled WGS sequence"/>
</dbReference>